<evidence type="ECO:0000313" key="2">
    <source>
        <dbReference type="EMBL" id="KAF2177300.1"/>
    </source>
</evidence>
<keyword evidence="3" id="KW-1185">Reference proteome</keyword>
<dbReference type="AlphaFoldDB" id="A0A6A6DH64"/>
<feature type="compositionally biased region" description="Polar residues" evidence="1">
    <location>
        <begin position="40"/>
        <end position="55"/>
    </location>
</feature>
<dbReference type="EMBL" id="ML994691">
    <property type="protein sequence ID" value="KAF2177300.1"/>
    <property type="molecule type" value="Genomic_DNA"/>
</dbReference>
<feature type="region of interest" description="Disordered" evidence="1">
    <location>
        <begin position="1"/>
        <end position="95"/>
    </location>
</feature>
<accession>A0A6A6DH64</accession>
<feature type="compositionally biased region" description="Basic and acidic residues" evidence="1">
    <location>
        <begin position="63"/>
        <end position="79"/>
    </location>
</feature>
<reference evidence="2" key="1">
    <citation type="journal article" date="2020" name="Stud. Mycol.">
        <title>101 Dothideomycetes genomes: a test case for predicting lifestyles and emergence of pathogens.</title>
        <authorList>
            <person name="Haridas S."/>
            <person name="Albert R."/>
            <person name="Binder M."/>
            <person name="Bloem J."/>
            <person name="Labutti K."/>
            <person name="Salamov A."/>
            <person name="Andreopoulos B."/>
            <person name="Baker S."/>
            <person name="Barry K."/>
            <person name="Bills G."/>
            <person name="Bluhm B."/>
            <person name="Cannon C."/>
            <person name="Castanera R."/>
            <person name="Culley D."/>
            <person name="Daum C."/>
            <person name="Ezra D."/>
            <person name="Gonzalez J."/>
            <person name="Henrissat B."/>
            <person name="Kuo A."/>
            <person name="Liang C."/>
            <person name="Lipzen A."/>
            <person name="Lutzoni F."/>
            <person name="Magnuson J."/>
            <person name="Mondo S."/>
            <person name="Nolan M."/>
            <person name="Ohm R."/>
            <person name="Pangilinan J."/>
            <person name="Park H.-J."/>
            <person name="Ramirez L."/>
            <person name="Alfaro M."/>
            <person name="Sun H."/>
            <person name="Tritt A."/>
            <person name="Yoshinaga Y."/>
            <person name="Zwiers L.-H."/>
            <person name="Turgeon B."/>
            <person name="Goodwin S."/>
            <person name="Spatafora J."/>
            <person name="Crous P."/>
            <person name="Grigoriev I."/>
        </authorList>
    </citation>
    <scope>NUCLEOTIDE SEQUENCE</scope>
    <source>
        <strain evidence="2">CBS 207.26</strain>
    </source>
</reference>
<gene>
    <name evidence="2" type="ORF">K469DRAFT_755232</name>
</gene>
<name>A0A6A6DH64_9PEZI</name>
<evidence type="ECO:0000256" key="1">
    <source>
        <dbReference type="SAM" id="MobiDB-lite"/>
    </source>
</evidence>
<evidence type="ECO:0000313" key="3">
    <source>
        <dbReference type="Proteomes" id="UP000800200"/>
    </source>
</evidence>
<feature type="compositionally biased region" description="Polar residues" evidence="1">
    <location>
        <begin position="80"/>
        <end position="93"/>
    </location>
</feature>
<feature type="compositionally biased region" description="Low complexity" evidence="1">
    <location>
        <begin position="1"/>
        <end position="18"/>
    </location>
</feature>
<sequence length="127" mass="13422">MLNPNSQPNSTSSTSNPTGRQGSNAPTVNGHANDRDHQAGGTTSNNAQSNPTFISSYLPDATPEERERMNFDAFNDSRTDNSQAQNSTPSASMSEFIRMSGDATTLALHNALSGSPSSSERRSNGSN</sequence>
<proteinExistence type="predicted"/>
<protein>
    <submittedName>
        <fullName evidence="2">Uncharacterized protein</fullName>
    </submittedName>
</protein>
<organism evidence="2 3">
    <name type="scientific">Zopfia rhizophila CBS 207.26</name>
    <dbReference type="NCBI Taxonomy" id="1314779"/>
    <lineage>
        <taxon>Eukaryota</taxon>
        <taxon>Fungi</taxon>
        <taxon>Dikarya</taxon>
        <taxon>Ascomycota</taxon>
        <taxon>Pezizomycotina</taxon>
        <taxon>Dothideomycetes</taxon>
        <taxon>Dothideomycetes incertae sedis</taxon>
        <taxon>Zopfiaceae</taxon>
        <taxon>Zopfia</taxon>
    </lineage>
</organism>
<dbReference type="Proteomes" id="UP000800200">
    <property type="component" value="Unassembled WGS sequence"/>
</dbReference>